<dbReference type="STRING" id="3750.A0A498KD91"/>
<protein>
    <submittedName>
        <fullName evidence="1">Uncharacterized protein</fullName>
    </submittedName>
</protein>
<keyword evidence="2" id="KW-1185">Reference proteome</keyword>
<reference evidence="1 2" key="1">
    <citation type="submission" date="2018-10" db="EMBL/GenBank/DDBJ databases">
        <title>A high-quality apple genome assembly.</title>
        <authorList>
            <person name="Hu J."/>
        </authorList>
    </citation>
    <scope>NUCLEOTIDE SEQUENCE [LARGE SCALE GENOMIC DNA]</scope>
    <source>
        <strain evidence="2">cv. HFTH1</strain>
        <tissue evidence="1">Young leaf</tissue>
    </source>
</reference>
<sequence>MPLFLDKELAASGFTRKDQEDIEKVSYRCEACSLKEVSIGMLVLVMKKLKMTHTCVLNETNIEGVDSLRLLDQDQTSNLNHEEKGVDDGLRNCEAGPSTKPECEDASDKVGPEIVFILCFLHGLEVRIYLGLGVCCLSWRSRC</sequence>
<organism evidence="1 2">
    <name type="scientific">Malus domestica</name>
    <name type="common">Apple</name>
    <name type="synonym">Pyrus malus</name>
    <dbReference type="NCBI Taxonomy" id="3750"/>
    <lineage>
        <taxon>Eukaryota</taxon>
        <taxon>Viridiplantae</taxon>
        <taxon>Streptophyta</taxon>
        <taxon>Embryophyta</taxon>
        <taxon>Tracheophyta</taxon>
        <taxon>Spermatophyta</taxon>
        <taxon>Magnoliopsida</taxon>
        <taxon>eudicotyledons</taxon>
        <taxon>Gunneridae</taxon>
        <taxon>Pentapetalae</taxon>
        <taxon>rosids</taxon>
        <taxon>fabids</taxon>
        <taxon>Rosales</taxon>
        <taxon>Rosaceae</taxon>
        <taxon>Amygdaloideae</taxon>
        <taxon>Maleae</taxon>
        <taxon>Malus</taxon>
    </lineage>
</organism>
<dbReference type="Proteomes" id="UP000290289">
    <property type="component" value="Chromosome 2"/>
</dbReference>
<comment type="caution">
    <text evidence="1">The sequence shown here is derived from an EMBL/GenBank/DDBJ whole genome shotgun (WGS) entry which is preliminary data.</text>
</comment>
<evidence type="ECO:0000313" key="1">
    <source>
        <dbReference type="EMBL" id="RXI05508.1"/>
    </source>
</evidence>
<name>A0A498KD91_MALDO</name>
<evidence type="ECO:0000313" key="2">
    <source>
        <dbReference type="Proteomes" id="UP000290289"/>
    </source>
</evidence>
<gene>
    <name evidence="1" type="ORF">DVH24_017550</name>
</gene>
<dbReference type="EMBL" id="RDQH01000328">
    <property type="protein sequence ID" value="RXI05508.1"/>
    <property type="molecule type" value="Genomic_DNA"/>
</dbReference>
<dbReference type="AlphaFoldDB" id="A0A498KD91"/>
<accession>A0A498KD91</accession>
<proteinExistence type="predicted"/>